<protein>
    <submittedName>
        <fullName evidence="2">Uncharacterized protein</fullName>
    </submittedName>
</protein>
<evidence type="ECO:0000313" key="2">
    <source>
        <dbReference type="EMBL" id="CEM42717.1"/>
    </source>
</evidence>
<accession>A0A0G4HF95</accession>
<gene>
    <name evidence="2" type="ORF">Cvel_26972</name>
</gene>
<feature type="compositionally biased region" description="Polar residues" evidence="1">
    <location>
        <begin position="289"/>
        <end position="312"/>
    </location>
</feature>
<feature type="compositionally biased region" description="Basic residues" evidence="1">
    <location>
        <begin position="215"/>
        <end position="225"/>
    </location>
</feature>
<feature type="compositionally biased region" description="Basic and acidic residues" evidence="1">
    <location>
        <begin position="194"/>
        <end position="214"/>
    </location>
</feature>
<dbReference type="EMBL" id="CDMZ01002515">
    <property type="protein sequence ID" value="CEM42717.1"/>
    <property type="molecule type" value="Genomic_DNA"/>
</dbReference>
<feature type="compositionally biased region" description="Low complexity" evidence="1">
    <location>
        <begin position="413"/>
        <end position="427"/>
    </location>
</feature>
<dbReference type="VEuPathDB" id="CryptoDB:Cvel_26972"/>
<dbReference type="AlphaFoldDB" id="A0A0G4HF95"/>
<organism evidence="2">
    <name type="scientific">Chromera velia CCMP2878</name>
    <dbReference type="NCBI Taxonomy" id="1169474"/>
    <lineage>
        <taxon>Eukaryota</taxon>
        <taxon>Sar</taxon>
        <taxon>Alveolata</taxon>
        <taxon>Colpodellida</taxon>
        <taxon>Chromeraceae</taxon>
        <taxon>Chromera</taxon>
    </lineage>
</organism>
<sequence length="485" mass="53610">MKGNERSAHEGTDRTCFLPFLPFPLHLRSEFLSDTPQVRRDVQPLIITGVPLSVYLQARIEARSGEVVAFCRDALEILEVADKNARAFQDLPGFEAAHIDAVVPAILLRQFRAQSERVRQKAMEVRDAQTEAERYGNELNFLEKEIEKRMPGGLMSLMQALKYTVSHTVKQEVDSRLKGKGDGTLPLTSAPHPLPKEKSQHKESAPPGDAEKRGGSTRKKKKGDRQKKEQSQTENHKGGQKRNAPTDSSAALQERNGNAEGKQTESRTEQQQKRFHSDGEAGRGDGNFSHMQHSSKAPVQQTHAGQGQNPHSQGPEAQGYRPQGLEVQGYHPQGPEAHGYRPQGLEVQRYRPQGPEVQGYRPQGPEVQGYRPQGPEVQGYRPPGPEVQGYRLQGPEIPGYHPEGPEAQRYHPSYTQQGGQSGSYQQYFHQNGPPPARLHQQNQQSRGGWGGRGGPRGRGGSRGAFRGSFRGSVRGLLRGGRGGRG</sequence>
<feature type="region of interest" description="Disordered" evidence="1">
    <location>
        <begin position="174"/>
        <end position="485"/>
    </location>
</feature>
<feature type="compositionally biased region" description="Basic and acidic residues" evidence="1">
    <location>
        <begin position="262"/>
        <end position="283"/>
    </location>
</feature>
<proteinExistence type="predicted"/>
<dbReference type="PhylomeDB" id="A0A0G4HF95"/>
<name>A0A0G4HF95_9ALVE</name>
<feature type="compositionally biased region" description="Basic and acidic residues" evidence="1">
    <location>
        <begin position="226"/>
        <end position="237"/>
    </location>
</feature>
<feature type="compositionally biased region" description="Low complexity" evidence="1">
    <location>
        <begin position="463"/>
        <end position="476"/>
    </location>
</feature>
<feature type="compositionally biased region" description="Gly residues" evidence="1">
    <location>
        <begin position="447"/>
        <end position="462"/>
    </location>
</feature>
<reference evidence="2" key="1">
    <citation type="submission" date="2014-11" db="EMBL/GenBank/DDBJ databases">
        <authorList>
            <person name="Otto D Thomas"/>
            <person name="Naeem Raeece"/>
        </authorList>
    </citation>
    <scope>NUCLEOTIDE SEQUENCE</scope>
</reference>
<evidence type="ECO:0000256" key="1">
    <source>
        <dbReference type="SAM" id="MobiDB-lite"/>
    </source>
</evidence>